<dbReference type="AlphaFoldDB" id="A0AAJ7RG02"/>
<accession>A0AAJ7RG02</accession>
<reference evidence="2" key="1">
    <citation type="submission" date="2025-08" db="UniProtKB">
        <authorList>
            <consortium name="RefSeq"/>
        </authorList>
    </citation>
    <scope>IDENTIFICATION</scope>
</reference>
<protein>
    <submittedName>
        <fullName evidence="2">Uncharacterized protein LOC107266707</fullName>
    </submittedName>
</protein>
<evidence type="ECO:0000313" key="1">
    <source>
        <dbReference type="Proteomes" id="UP000694920"/>
    </source>
</evidence>
<proteinExistence type="predicted"/>
<gene>
    <name evidence="2" type="primary">LOC107266707</name>
</gene>
<dbReference type="GeneID" id="107266707"/>
<sequence length="204" mass="23622">MDIITDTRRLDLGQVCRFTKRRSSYLIYSHQVLRTWKQRILKVFPFRSGPKSVLVQMNVSLDQGMKWEDRRGIMGRARGLFTVSNLRDSKTRSSETPRKSWTRQLPPGILALVYYELYGSSFTKWTIPIQGTINYRVSFYRSGRTKIFQSGYPPQNGQPEEDGVNKRKFKLYDNLTYSTVKLVTFLRSQVNGARNTVDGSGRCG</sequence>
<dbReference type="Proteomes" id="UP000694920">
    <property type="component" value="Unplaced"/>
</dbReference>
<name>A0AAJ7RG02_CEPCN</name>
<organism evidence="1 2">
    <name type="scientific">Cephus cinctus</name>
    <name type="common">Wheat stem sawfly</name>
    <dbReference type="NCBI Taxonomy" id="211228"/>
    <lineage>
        <taxon>Eukaryota</taxon>
        <taxon>Metazoa</taxon>
        <taxon>Ecdysozoa</taxon>
        <taxon>Arthropoda</taxon>
        <taxon>Hexapoda</taxon>
        <taxon>Insecta</taxon>
        <taxon>Pterygota</taxon>
        <taxon>Neoptera</taxon>
        <taxon>Endopterygota</taxon>
        <taxon>Hymenoptera</taxon>
        <taxon>Cephoidea</taxon>
        <taxon>Cephidae</taxon>
        <taxon>Cephus</taxon>
    </lineage>
</organism>
<evidence type="ECO:0000313" key="2">
    <source>
        <dbReference type="RefSeq" id="XP_024939842.1"/>
    </source>
</evidence>
<dbReference type="RefSeq" id="XP_024939842.1">
    <property type="nucleotide sequence ID" value="XM_025084074.1"/>
</dbReference>
<dbReference type="KEGG" id="ccin:107266707"/>
<keyword evidence="1" id="KW-1185">Reference proteome</keyword>